<evidence type="ECO:0000313" key="12">
    <source>
        <dbReference type="Proteomes" id="UP000192505"/>
    </source>
</evidence>
<accession>A0A1W9KXL4</accession>
<feature type="domain" description="CMP/dCMP-type deaminase" evidence="10">
    <location>
        <begin position="10"/>
        <end position="122"/>
    </location>
</feature>
<name>A0A1W9KXL4_9BURK</name>
<dbReference type="Gene3D" id="3.40.50.1820">
    <property type="entry name" value="alpha/beta hydrolase"/>
    <property type="match status" value="1"/>
</dbReference>
<evidence type="ECO:0000256" key="6">
    <source>
        <dbReference type="ARBA" id="ARBA00022833"/>
    </source>
</evidence>
<dbReference type="GO" id="GO:0008270">
    <property type="term" value="F:zinc ion binding"/>
    <property type="evidence" value="ECO:0007669"/>
    <property type="project" value="UniProtKB-UniRule"/>
</dbReference>
<keyword evidence="6 8" id="KW-0862">Zinc</keyword>
<feature type="binding site" evidence="8">
    <location>
        <position position="94"/>
    </location>
    <ligand>
        <name>Zn(2+)</name>
        <dbReference type="ChEBI" id="CHEBI:29105"/>
        <note>catalytic</note>
    </ligand>
</feature>
<dbReference type="InterPro" id="IPR058535">
    <property type="entry name" value="MafB19-deam"/>
</dbReference>
<dbReference type="InterPro" id="IPR028883">
    <property type="entry name" value="tRNA_aden_deaminase"/>
</dbReference>
<feature type="active site" description="Proton donor" evidence="8">
    <location>
        <position position="63"/>
    </location>
</feature>
<dbReference type="Gene3D" id="3.40.140.10">
    <property type="entry name" value="Cytidine Deaminase, domain 2"/>
    <property type="match status" value="1"/>
</dbReference>
<evidence type="ECO:0000256" key="4">
    <source>
        <dbReference type="ARBA" id="ARBA00022723"/>
    </source>
</evidence>
<dbReference type="InterPro" id="IPR002125">
    <property type="entry name" value="CMP_dCMP_dom"/>
</dbReference>
<comment type="cofactor">
    <cofactor evidence="8">
        <name>Zn(2+)</name>
        <dbReference type="ChEBI" id="CHEBI:29105"/>
    </cofactor>
    <text evidence="8">Binds 1 zinc ion per subunit.</text>
</comment>
<dbReference type="PROSITE" id="PS00903">
    <property type="entry name" value="CYT_DCMP_DEAMINASES_1"/>
    <property type="match status" value="1"/>
</dbReference>
<evidence type="ECO:0000259" key="10">
    <source>
        <dbReference type="PROSITE" id="PS51747"/>
    </source>
</evidence>
<dbReference type="Proteomes" id="UP000192505">
    <property type="component" value="Unassembled WGS sequence"/>
</dbReference>
<evidence type="ECO:0000256" key="7">
    <source>
        <dbReference type="ARBA" id="ARBA00048045"/>
    </source>
</evidence>
<evidence type="ECO:0000313" key="11">
    <source>
        <dbReference type="EMBL" id="OQW89383.1"/>
    </source>
</evidence>
<organism evidence="11 12">
    <name type="scientific">Rhodoferax ferrireducens</name>
    <dbReference type="NCBI Taxonomy" id="192843"/>
    <lineage>
        <taxon>Bacteria</taxon>
        <taxon>Pseudomonadati</taxon>
        <taxon>Pseudomonadota</taxon>
        <taxon>Betaproteobacteria</taxon>
        <taxon>Burkholderiales</taxon>
        <taxon>Comamonadaceae</taxon>
        <taxon>Rhodoferax</taxon>
    </lineage>
</organism>
<dbReference type="SUPFAM" id="SSF53927">
    <property type="entry name" value="Cytidine deaminase-like"/>
    <property type="match status" value="1"/>
</dbReference>
<dbReference type="InterPro" id="IPR029058">
    <property type="entry name" value="AB_hydrolase_fold"/>
</dbReference>
<dbReference type="Pfam" id="PF14437">
    <property type="entry name" value="MafB19-deam"/>
    <property type="match status" value="1"/>
</dbReference>
<comment type="catalytic activity">
    <reaction evidence="7 8">
        <text>adenosine(34) in tRNA + H2O + H(+) = inosine(34) in tRNA + NH4(+)</text>
        <dbReference type="Rhea" id="RHEA:43168"/>
        <dbReference type="Rhea" id="RHEA-COMP:10373"/>
        <dbReference type="Rhea" id="RHEA-COMP:10374"/>
        <dbReference type="ChEBI" id="CHEBI:15377"/>
        <dbReference type="ChEBI" id="CHEBI:15378"/>
        <dbReference type="ChEBI" id="CHEBI:28938"/>
        <dbReference type="ChEBI" id="CHEBI:74411"/>
        <dbReference type="ChEBI" id="CHEBI:82852"/>
        <dbReference type="EC" id="3.5.4.33"/>
    </reaction>
</comment>
<evidence type="ECO:0000256" key="8">
    <source>
        <dbReference type="HAMAP-Rule" id="MF_00972"/>
    </source>
</evidence>
<dbReference type="NCBIfam" id="NF008113">
    <property type="entry name" value="PRK10860.1"/>
    <property type="match status" value="1"/>
</dbReference>
<dbReference type="Pfam" id="PF00561">
    <property type="entry name" value="Abhydrolase_1"/>
    <property type="match status" value="1"/>
</dbReference>
<dbReference type="PANTHER" id="PTHR11079">
    <property type="entry name" value="CYTOSINE DEAMINASE FAMILY MEMBER"/>
    <property type="match status" value="1"/>
</dbReference>
<evidence type="ECO:0000256" key="1">
    <source>
        <dbReference type="ARBA" id="ARBA00010669"/>
    </source>
</evidence>
<dbReference type="InterPro" id="IPR016193">
    <property type="entry name" value="Cytidine_deaminase-like"/>
</dbReference>
<comment type="similarity">
    <text evidence="1">Belongs to the cytidine and deoxycytidylate deaminase family. ADAT2 subfamily.</text>
</comment>
<keyword evidence="3 8" id="KW-0819">tRNA processing</keyword>
<evidence type="ECO:0000256" key="5">
    <source>
        <dbReference type="ARBA" id="ARBA00022801"/>
    </source>
</evidence>
<feature type="binding site" evidence="8">
    <location>
        <position position="91"/>
    </location>
    <ligand>
        <name>Zn(2+)</name>
        <dbReference type="ChEBI" id="CHEBI:29105"/>
        <note>catalytic</note>
    </ligand>
</feature>
<dbReference type="FunFam" id="3.40.140.10:FF:000005">
    <property type="entry name" value="tRNA-specific adenosine deaminase"/>
    <property type="match status" value="1"/>
</dbReference>
<dbReference type="GO" id="GO:0052717">
    <property type="term" value="F:tRNA-specific adenosine-34 deaminase activity"/>
    <property type="evidence" value="ECO:0007669"/>
    <property type="project" value="UniProtKB-UniRule"/>
</dbReference>
<reference evidence="11 12" key="1">
    <citation type="submission" date="2017-01" db="EMBL/GenBank/DDBJ databases">
        <title>Novel large sulfur bacteria in the metagenomes of groundwater-fed chemosynthetic microbial mats in the Lake Huron basin.</title>
        <authorList>
            <person name="Sharrar A.M."/>
            <person name="Flood B.E."/>
            <person name="Bailey J.V."/>
            <person name="Jones D.S."/>
            <person name="Biddanda B."/>
            <person name="Ruberg S.A."/>
            <person name="Marcus D.N."/>
            <person name="Dick G.J."/>
        </authorList>
    </citation>
    <scope>NUCLEOTIDE SEQUENCE [LARGE SCALE GENOMIC DNA]</scope>
    <source>
        <strain evidence="11">A7</strain>
    </source>
</reference>
<dbReference type="EMBL" id="MTEI01000002">
    <property type="protein sequence ID" value="OQW89383.1"/>
    <property type="molecule type" value="Genomic_DNA"/>
</dbReference>
<dbReference type="HAMAP" id="MF_00972">
    <property type="entry name" value="tRNA_aden_deaminase"/>
    <property type="match status" value="1"/>
</dbReference>
<dbReference type="PANTHER" id="PTHR11079:SF202">
    <property type="entry name" value="TRNA-SPECIFIC ADENOSINE DEAMINASE"/>
    <property type="match status" value="1"/>
</dbReference>
<comment type="caution">
    <text evidence="11">The sequence shown here is derived from an EMBL/GenBank/DDBJ whole genome shotgun (WGS) entry which is preliminary data.</text>
</comment>
<dbReference type="PROSITE" id="PS51747">
    <property type="entry name" value="CYT_DCMP_DEAMINASES_2"/>
    <property type="match status" value="1"/>
</dbReference>
<comment type="function">
    <text evidence="8">Catalyzes the deamination of adenosine to inosine at the wobble position 34 of tRNA(Arg2).</text>
</comment>
<feature type="binding site" evidence="8">
    <location>
        <position position="61"/>
    </location>
    <ligand>
        <name>Zn(2+)</name>
        <dbReference type="ChEBI" id="CHEBI:29105"/>
        <note>catalytic</note>
    </ligand>
</feature>
<gene>
    <name evidence="8" type="primary">tadA</name>
    <name evidence="11" type="ORF">BWK72_05505</name>
</gene>
<evidence type="ECO:0000256" key="3">
    <source>
        <dbReference type="ARBA" id="ARBA00022694"/>
    </source>
</evidence>
<dbReference type="SUPFAM" id="SSF53474">
    <property type="entry name" value="alpha/beta-Hydrolases"/>
    <property type="match status" value="1"/>
</dbReference>
<proteinExistence type="inferred from homology"/>
<sequence length="356" mass="38219">MTAAANTPDVTDAQWMQAALVQAQAAGSAGEVPVGAVVVQGGRIIGVGRNAPIHSHDPTAHAEIAALRAAAQQQGNYRLDNCELFVTLEPCTMCAGAMLHARLKRVVFGATDPKTGAAGSVLNVFADARFNHQTRVTGGVMAQACADLLQNFFKQQREHQQAEQWQAGRALRDDALRTPESHFANLPAVPSISSYVNDLPSLAGWRLHYLDAGLTNAHDTSLCLHGPDTWSYAWHSQLARAAVEGKRLICPDLIGFGRSDKPKKANCHTLGWHAQVLLELVGRLDLQQVNLIVSEDALPLARALQSLAPDKIAAIEVRQPAPLNRQAQEAPYPDNGHRAGPLALSSPKIAPKSKRS</sequence>
<dbReference type="InterPro" id="IPR000073">
    <property type="entry name" value="AB_hydrolase_1"/>
</dbReference>
<dbReference type="EC" id="3.5.4.33" evidence="8"/>
<keyword evidence="5 8" id="KW-0378">Hydrolase</keyword>
<comment type="subunit">
    <text evidence="2 8">Homodimer.</text>
</comment>
<protein>
    <recommendedName>
        <fullName evidence="8">tRNA-specific adenosine deaminase</fullName>
        <ecNumber evidence="8">3.5.4.33</ecNumber>
    </recommendedName>
</protein>
<dbReference type="InterPro" id="IPR016192">
    <property type="entry name" value="APOBEC/CMP_deaminase_Zn-bd"/>
</dbReference>
<feature type="region of interest" description="Disordered" evidence="9">
    <location>
        <begin position="318"/>
        <end position="356"/>
    </location>
</feature>
<keyword evidence="4 8" id="KW-0479">Metal-binding</keyword>
<evidence type="ECO:0000256" key="9">
    <source>
        <dbReference type="SAM" id="MobiDB-lite"/>
    </source>
</evidence>
<dbReference type="AlphaFoldDB" id="A0A1W9KXL4"/>
<dbReference type="CDD" id="cd01285">
    <property type="entry name" value="nucleoside_deaminase"/>
    <property type="match status" value="1"/>
</dbReference>
<dbReference type="GO" id="GO:0002100">
    <property type="term" value="P:tRNA wobble adenosine to inosine editing"/>
    <property type="evidence" value="ECO:0007669"/>
    <property type="project" value="UniProtKB-UniRule"/>
</dbReference>
<evidence type="ECO:0000256" key="2">
    <source>
        <dbReference type="ARBA" id="ARBA00011738"/>
    </source>
</evidence>